<name>A0A0A8YUN3_ARUDO</name>
<sequence>MNSPNITLTYFMESYHTWRGHRSIRGLVSLGHRSDCIL</sequence>
<reference evidence="1" key="2">
    <citation type="journal article" date="2015" name="Data Brief">
        <title>Shoot transcriptome of the giant reed, Arundo donax.</title>
        <authorList>
            <person name="Barrero R.A."/>
            <person name="Guerrero F.D."/>
            <person name="Moolhuijzen P."/>
            <person name="Goolsby J.A."/>
            <person name="Tidwell J."/>
            <person name="Bellgard S.E."/>
            <person name="Bellgard M.I."/>
        </authorList>
    </citation>
    <scope>NUCLEOTIDE SEQUENCE</scope>
    <source>
        <tissue evidence="1">Shoot tissue taken approximately 20 cm above the soil surface</tissue>
    </source>
</reference>
<dbReference type="AlphaFoldDB" id="A0A0A8YUN3"/>
<protein>
    <submittedName>
        <fullName evidence="1">Uncharacterized protein</fullName>
    </submittedName>
</protein>
<evidence type="ECO:0000313" key="1">
    <source>
        <dbReference type="EMBL" id="JAD30321.1"/>
    </source>
</evidence>
<dbReference type="EMBL" id="GBRH01267574">
    <property type="protein sequence ID" value="JAD30321.1"/>
    <property type="molecule type" value="Transcribed_RNA"/>
</dbReference>
<reference evidence="1" key="1">
    <citation type="submission" date="2014-09" db="EMBL/GenBank/DDBJ databases">
        <authorList>
            <person name="Magalhaes I.L.F."/>
            <person name="Oliveira U."/>
            <person name="Santos F.R."/>
            <person name="Vidigal T.H.D.A."/>
            <person name="Brescovit A.D."/>
            <person name="Santos A.J."/>
        </authorList>
    </citation>
    <scope>NUCLEOTIDE SEQUENCE</scope>
    <source>
        <tissue evidence="1">Shoot tissue taken approximately 20 cm above the soil surface</tissue>
    </source>
</reference>
<accession>A0A0A8YUN3</accession>
<organism evidence="1">
    <name type="scientific">Arundo donax</name>
    <name type="common">Giant reed</name>
    <name type="synonym">Donax arundinaceus</name>
    <dbReference type="NCBI Taxonomy" id="35708"/>
    <lineage>
        <taxon>Eukaryota</taxon>
        <taxon>Viridiplantae</taxon>
        <taxon>Streptophyta</taxon>
        <taxon>Embryophyta</taxon>
        <taxon>Tracheophyta</taxon>
        <taxon>Spermatophyta</taxon>
        <taxon>Magnoliopsida</taxon>
        <taxon>Liliopsida</taxon>
        <taxon>Poales</taxon>
        <taxon>Poaceae</taxon>
        <taxon>PACMAD clade</taxon>
        <taxon>Arundinoideae</taxon>
        <taxon>Arundineae</taxon>
        <taxon>Arundo</taxon>
    </lineage>
</organism>
<proteinExistence type="predicted"/>